<comment type="subcellular location">
    <subcellularLocation>
        <location evidence="2">Secreted</location>
    </subcellularLocation>
</comment>
<dbReference type="GO" id="GO:0007218">
    <property type="term" value="P:neuropeptide signaling pathway"/>
    <property type="evidence" value="ECO:0000318"/>
    <property type="project" value="GO_Central"/>
</dbReference>
<feature type="domain" description="Galanin" evidence="11">
    <location>
        <begin position="196"/>
        <end position="208"/>
    </location>
</feature>
<feature type="compositionally biased region" description="Pro residues" evidence="10">
    <location>
        <begin position="42"/>
        <end position="76"/>
    </location>
</feature>
<name>A0A6I8NHX1_ORNAN</name>
<dbReference type="PANTHER" id="PTHR16839">
    <property type="entry name" value="GALANIN"/>
    <property type="match status" value="1"/>
</dbReference>
<dbReference type="Pfam" id="PF01296">
    <property type="entry name" value="Galanin"/>
    <property type="match status" value="1"/>
</dbReference>
<comment type="function">
    <text evidence="1">Endocrine hormone of the central and peripheral nervous systems that binds and activates the G protein-coupled receptors GALR1, GALR2, and GALR3. This small neuropeptide may regulate diverse physiologic functions including contraction of smooth muscle of the gastrointestinal and genitourinary tract, growth hormone and insulin release and adrenal secretion.</text>
</comment>
<dbReference type="GeneTree" id="ENSGT00390000009663"/>
<dbReference type="InterPro" id="IPR008174">
    <property type="entry name" value="Galanin"/>
</dbReference>
<dbReference type="InterPro" id="IPR013068">
    <property type="entry name" value="GMAP"/>
</dbReference>
<keyword evidence="6" id="KW-0165">Cleavage on pair of basic residues</keyword>
<gene>
    <name evidence="12" type="primary">GAL</name>
</gene>
<keyword evidence="8" id="KW-0732">Signal</keyword>
<keyword evidence="13" id="KW-1185">Reference proteome</keyword>
<feature type="region of interest" description="Disordered" evidence="10">
    <location>
        <begin position="1"/>
        <end position="84"/>
    </location>
</feature>
<dbReference type="PRINTS" id="PR00273">
    <property type="entry name" value="GALANIN"/>
</dbReference>
<evidence type="ECO:0000256" key="4">
    <source>
        <dbReference type="ARBA" id="ARBA00019079"/>
    </source>
</evidence>
<dbReference type="InParanoid" id="A0A6I8NHX1"/>
<dbReference type="InterPro" id="IPR008175">
    <property type="entry name" value="Galanin_pre"/>
</dbReference>
<dbReference type="SMART" id="SM00071">
    <property type="entry name" value="Galanin"/>
    <property type="match status" value="1"/>
</dbReference>
<accession>A0A6I8NHX1</accession>
<organism evidence="12 13">
    <name type="scientific">Ornithorhynchus anatinus</name>
    <name type="common">Duckbill platypus</name>
    <dbReference type="NCBI Taxonomy" id="9258"/>
    <lineage>
        <taxon>Eukaryota</taxon>
        <taxon>Metazoa</taxon>
        <taxon>Chordata</taxon>
        <taxon>Craniata</taxon>
        <taxon>Vertebrata</taxon>
        <taxon>Euteleostomi</taxon>
        <taxon>Mammalia</taxon>
        <taxon>Monotremata</taxon>
        <taxon>Ornithorhynchidae</taxon>
        <taxon>Ornithorhynchus</taxon>
    </lineage>
</organism>
<feature type="compositionally biased region" description="Basic and acidic residues" evidence="10">
    <location>
        <begin position="21"/>
        <end position="38"/>
    </location>
</feature>
<proteinExistence type="inferred from homology"/>
<keyword evidence="7" id="KW-0372">Hormone</keyword>
<reference evidence="12 13" key="1">
    <citation type="journal article" date="2008" name="Nature">
        <title>Genome analysis of the platypus reveals unique signatures of evolution.</title>
        <authorList>
            <person name="Warren W.C."/>
            <person name="Hillier L.W."/>
            <person name="Marshall Graves J.A."/>
            <person name="Birney E."/>
            <person name="Ponting C.P."/>
            <person name="Grutzner F."/>
            <person name="Belov K."/>
            <person name="Miller W."/>
            <person name="Clarke L."/>
            <person name="Chinwalla A.T."/>
            <person name="Yang S.P."/>
            <person name="Heger A."/>
            <person name="Locke D.P."/>
            <person name="Miethke P."/>
            <person name="Waters P.D."/>
            <person name="Veyrunes F."/>
            <person name="Fulton L."/>
            <person name="Fulton B."/>
            <person name="Graves T."/>
            <person name="Wallis J."/>
            <person name="Puente X.S."/>
            <person name="Lopez-Otin C."/>
            <person name="Ordonez G.R."/>
            <person name="Eichler E.E."/>
            <person name="Chen L."/>
            <person name="Cheng Z."/>
            <person name="Deakin J.E."/>
            <person name="Alsop A."/>
            <person name="Thompson K."/>
            <person name="Kirby P."/>
            <person name="Papenfuss A.T."/>
            <person name="Wakefield M.J."/>
            <person name="Olender T."/>
            <person name="Lancet D."/>
            <person name="Huttley G.A."/>
            <person name="Smit A.F."/>
            <person name="Pask A."/>
            <person name="Temple-Smith P."/>
            <person name="Batzer M.A."/>
            <person name="Walker J.A."/>
            <person name="Konkel M.K."/>
            <person name="Harris R.S."/>
            <person name="Whittington C.M."/>
            <person name="Wong E.S."/>
            <person name="Gemmell N.J."/>
            <person name="Buschiazzo E."/>
            <person name="Vargas Jentzsch I.M."/>
            <person name="Merkel A."/>
            <person name="Schmitz J."/>
            <person name="Zemann A."/>
            <person name="Churakov G."/>
            <person name="Kriegs J.O."/>
            <person name="Brosius J."/>
            <person name="Murchison E.P."/>
            <person name="Sachidanandam R."/>
            <person name="Smith C."/>
            <person name="Hannon G.J."/>
            <person name="Tsend-Ayush E."/>
            <person name="McMillan D."/>
            <person name="Attenborough R."/>
            <person name="Rens W."/>
            <person name="Ferguson-Smith M."/>
            <person name="Lefevre C.M."/>
            <person name="Sharp J.A."/>
            <person name="Nicholas K.R."/>
            <person name="Ray D.A."/>
            <person name="Kube M."/>
            <person name="Reinhardt R."/>
            <person name="Pringle T.H."/>
            <person name="Taylor J."/>
            <person name="Jones R.C."/>
            <person name="Nixon B."/>
            <person name="Dacheux J.L."/>
            <person name="Niwa H."/>
            <person name="Sekita Y."/>
            <person name="Huang X."/>
            <person name="Stark A."/>
            <person name="Kheradpour P."/>
            <person name="Kellis M."/>
            <person name="Flicek P."/>
            <person name="Chen Y."/>
            <person name="Webber C."/>
            <person name="Hardison R."/>
            <person name="Nelson J."/>
            <person name="Hallsworth-Pepin K."/>
            <person name="Delehaunty K."/>
            <person name="Markovic C."/>
            <person name="Minx P."/>
            <person name="Feng Y."/>
            <person name="Kremitzki C."/>
            <person name="Mitreva M."/>
            <person name="Glasscock J."/>
            <person name="Wylie T."/>
            <person name="Wohldmann P."/>
            <person name="Thiru P."/>
            <person name="Nhan M.N."/>
            <person name="Pohl C.S."/>
            <person name="Smith S.M."/>
            <person name="Hou S."/>
            <person name="Nefedov M."/>
            <person name="de Jong P.J."/>
            <person name="Renfree M.B."/>
            <person name="Mardis E.R."/>
            <person name="Wilson R.K."/>
        </authorList>
    </citation>
    <scope>NUCLEOTIDE SEQUENCE [LARGE SCALE GENOMIC DNA]</scope>
    <source>
        <strain evidence="12 13">Glennie</strain>
    </source>
</reference>
<dbReference type="PANTHER" id="PTHR16839:SF1">
    <property type="entry name" value="GALANIN PEPTIDES"/>
    <property type="match status" value="1"/>
</dbReference>
<comment type="similarity">
    <text evidence="3">Belongs to the galanin family.</text>
</comment>
<dbReference type="GO" id="GO:0030141">
    <property type="term" value="C:secretory granule"/>
    <property type="evidence" value="ECO:0000318"/>
    <property type="project" value="GO_Central"/>
</dbReference>
<dbReference type="Bgee" id="ENSOANG00000049607">
    <property type="expression patterns" value="Expressed in adult mammalian kidney and 2 other cell types or tissues"/>
</dbReference>
<evidence type="ECO:0000256" key="1">
    <source>
        <dbReference type="ARBA" id="ARBA00002897"/>
    </source>
</evidence>
<protein>
    <recommendedName>
        <fullName evidence="4">Galanin peptides</fullName>
    </recommendedName>
</protein>
<dbReference type="GO" id="GO:0005615">
    <property type="term" value="C:extracellular space"/>
    <property type="evidence" value="ECO:0000318"/>
    <property type="project" value="GO_Central"/>
</dbReference>
<dbReference type="GO" id="GO:0031763">
    <property type="term" value="F:galanin receptor binding"/>
    <property type="evidence" value="ECO:0000318"/>
    <property type="project" value="GO_Central"/>
</dbReference>
<evidence type="ECO:0000259" key="11">
    <source>
        <dbReference type="PROSITE" id="PS00861"/>
    </source>
</evidence>
<evidence type="ECO:0000256" key="10">
    <source>
        <dbReference type="SAM" id="MobiDB-lite"/>
    </source>
</evidence>
<evidence type="ECO:0000256" key="2">
    <source>
        <dbReference type="ARBA" id="ARBA00004613"/>
    </source>
</evidence>
<dbReference type="GO" id="GO:0005184">
    <property type="term" value="F:neuropeptide hormone activity"/>
    <property type="evidence" value="ECO:0000318"/>
    <property type="project" value="GO_Central"/>
</dbReference>
<evidence type="ECO:0000256" key="3">
    <source>
        <dbReference type="ARBA" id="ARBA00006871"/>
    </source>
</evidence>
<evidence type="ECO:0000313" key="13">
    <source>
        <dbReference type="Proteomes" id="UP000002279"/>
    </source>
</evidence>
<reference evidence="12" key="2">
    <citation type="submission" date="2025-08" db="UniProtKB">
        <authorList>
            <consortium name="Ensembl"/>
        </authorList>
    </citation>
    <scope>IDENTIFICATION</scope>
    <source>
        <strain evidence="12">Glennie</strain>
    </source>
</reference>
<dbReference type="AlphaFoldDB" id="A0A6I8NHX1"/>
<dbReference type="Ensembl" id="ENSOANT00000068112.1">
    <property type="protein sequence ID" value="ENSOANP00000040838.1"/>
    <property type="gene ID" value="ENSOANG00000049607.1"/>
</dbReference>
<dbReference type="Pfam" id="PF06540">
    <property type="entry name" value="GMAP"/>
    <property type="match status" value="1"/>
</dbReference>
<keyword evidence="5" id="KW-0964">Secreted</keyword>
<keyword evidence="9" id="KW-0527">Neuropeptide</keyword>
<evidence type="ECO:0000256" key="8">
    <source>
        <dbReference type="ARBA" id="ARBA00022729"/>
    </source>
</evidence>
<feature type="compositionally biased region" description="Basic and acidic residues" evidence="10">
    <location>
        <begin position="1"/>
        <end position="12"/>
    </location>
</feature>
<evidence type="ECO:0000256" key="5">
    <source>
        <dbReference type="ARBA" id="ARBA00022525"/>
    </source>
</evidence>
<evidence type="ECO:0000256" key="6">
    <source>
        <dbReference type="ARBA" id="ARBA00022685"/>
    </source>
</evidence>
<evidence type="ECO:0000313" key="12">
    <source>
        <dbReference type="Ensembl" id="ENSOANP00000040838.1"/>
    </source>
</evidence>
<dbReference type="Proteomes" id="UP000002279">
    <property type="component" value="Chromosome 3"/>
</dbReference>
<dbReference type="PROSITE" id="PS00861">
    <property type="entry name" value="GALANIN"/>
    <property type="match status" value="1"/>
</dbReference>
<evidence type="ECO:0000256" key="7">
    <source>
        <dbReference type="ARBA" id="ARBA00022702"/>
    </source>
</evidence>
<evidence type="ECO:0000256" key="9">
    <source>
        <dbReference type="ARBA" id="ARBA00023320"/>
    </source>
</evidence>
<reference evidence="12" key="3">
    <citation type="submission" date="2025-09" db="UniProtKB">
        <authorList>
            <consortium name="Ensembl"/>
        </authorList>
    </citation>
    <scope>IDENTIFICATION</scope>
    <source>
        <strain evidence="12">Glennie</strain>
    </source>
</reference>
<sequence length="282" mass="30436">KVREGERVRQQDSADPPTQRPTDRASRDRNIARPDRSLRPGAPHPAPHPAPHLAPHPAPHPAGPGCSPPARSPPPHHPLRPARSVQPVYTGPVRSCPVPSCPVLTAQPLIPPPTPCCEPATRLSPGPLQTAPRPLAHSLRRSPVRPPALRIHTPRLEEREPPKMPRGTSMLFLSLLLCFAVTKALGLVSAGKEKRGWTLNSAGYLLGPYAVDSHRSFSDKLGLAGKRQLQTDEETRLGTWGRPVADDNIVRTVVEFLTFLRLKDAGVLDLPLTASSEAGGPS</sequence>